<dbReference type="InterPro" id="IPR036388">
    <property type="entry name" value="WH-like_DNA-bd_sf"/>
</dbReference>
<reference evidence="2 3" key="1">
    <citation type="journal article" date="2016" name="Nat. Commun.">
        <title>Thousands of microbial genomes shed light on interconnected biogeochemical processes in an aquifer system.</title>
        <authorList>
            <person name="Anantharaman K."/>
            <person name="Brown C.T."/>
            <person name="Hug L.A."/>
            <person name="Sharon I."/>
            <person name="Castelle C.J."/>
            <person name="Probst A.J."/>
            <person name="Thomas B.C."/>
            <person name="Singh A."/>
            <person name="Wilkins M.J."/>
            <person name="Karaoz U."/>
            <person name="Brodie E.L."/>
            <person name="Williams K.H."/>
            <person name="Hubbard S.S."/>
            <person name="Banfield J.F."/>
        </authorList>
    </citation>
    <scope>NUCLEOTIDE SEQUENCE [LARGE SCALE GENOMIC DNA]</scope>
</reference>
<dbReference type="STRING" id="1817841.A3B10_02890"/>
<dbReference type="Pfam" id="PF04545">
    <property type="entry name" value="Sigma70_r4"/>
    <property type="match status" value="1"/>
</dbReference>
<gene>
    <name evidence="2" type="ORF">A3B10_02890</name>
</gene>
<dbReference type="InterPro" id="IPR007630">
    <property type="entry name" value="RNA_pol_sigma70_r4"/>
</dbReference>
<evidence type="ECO:0000259" key="1">
    <source>
        <dbReference type="Pfam" id="PF04545"/>
    </source>
</evidence>
<dbReference type="GO" id="GO:0003700">
    <property type="term" value="F:DNA-binding transcription factor activity"/>
    <property type="evidence" value="ECO:0007669"/>
    <property type="project" value="InterPro"/>
</dbReference>
<dbReference type="AlphaFoldDB" id="A0A1F5Q284"/>
<proteinExistence type="predicted"/>
<dbReference type="GO" id="GO:0006352">
    <property type="term" value="P:DNA-templated transcription initiation"/>
    <property type="evidence" value="ECO:0007669"/>
    <property type="project" value="InterPro"/>
</dbReference>
<accession>A0A1F5Q284</accession>
<protein>
    <recommendedName>
        <fullName evidence="1">RNA polymerase sigma-70 region 4 domain-containing protein</fullName>
    </recommendedName>
</protein>
<dbReference type="InterPro" id="IPR013324">
    <property type="entry name" value="RNA_pol_sigma_r3/r4-like"/>
</dbReference>
<feature type="domain" description="RNA polymerase sigma-70 region 4" evidence="1">
    <location>
        <begin position="13"/>
        <end position="48"/>
    </location>
</feature>
<evidence type="ECO:0000313" key="3">
    <source>
        <dbReference type="Proteomes" id="UP000177281"/>
    </source>
</evidence>
<sequence>MSKSKYSEAQIKTMLDMRWGRNGYHRHTLEEIGNKFNVSRARIHQILRPDGLRGESTGSSEVFTCPQLVKQPWFPIKSVITLRKLIDGGKIKAQLSNPTTKIKRYLIDKADVMRYLDSVTKPSNYE</sequence>
<comment type="caution">
    <text evidence="2">The sequence shown here is derived from an EMBL/GenBank/DDBJ whole genome shotgun (WGS) entry which is preliminary data.</text>
</comment>
<name>A0A1F5Q284_9BACT</name>
<organism evidence="2 3">
    <name type="scientific">Candidatus Doudnabacteria bacterium RIFCSPLOWO2_01_FULL_44_21</name>
    <dbReference type="NCBI Taxonomy" id="1817841"/>
    <lineage>
        <taxon>Bacteria</taxon>
        <taxon>Candidatus Doudnaibacteriota</taxon>
    </lineage>
</organism>
<evidence type="ECO:0000313" key="2">
    <source>
        <dbReference type="EMBL" id="OGE96234.1"/>
    </source>
</evidence>
<dbReference type="Proteomes" id="UP000177281">
    <property type="component" value="Unassembled WGS sequence"/>
</dbReference>
<dbReference type="SUPFAM" id="SSF88659">
    <property type="entry name" value="Sigma3 and sigma4 domains of RNA polymerase sigma factors"/>
    <property type="match status" value="1"/>
</dbReference>
<dbReference type="Gene3D" id="1.10.10.10">
    <property type="entry name" value="Winged helix-like DNA-binding domain superfamily/Winged helix DNA-binding domain"/>
    <property type="match status" value="1"/>
</dbReference>
<dbReference type="EMBL" id="MFFB01000006">
    <property type="protein sequence ID" value="OGE96234.1"/>
    <property type="molecule type" value="Genomic_DNA"/>
</dbReference>